<evidence type="ECO:0000256" key="4">
    <source>
        <dbReference type="ARBA" id="ARBA00022989"/>
    </source>
</evidence>
<organism evidence="7 8">
    <name type="scientific">Arenimonas terrae</name>
    <dbReference type="NCBI Taxonomy" id="2546226"/>
    <lineage>
        <taxon>Bacteria</taxon>
        <taxon>Pseudomonadati</taxon>
        <taxon>Pseudomonadota</taxon>
        <taxon>Gammaproteobacteria</taxon>
        <taxon>Lysobacterales</taxon>
        <taxon>Lysobacteraceae</taxon>
        <taxon>Arenimonas</taxon>
    </lineage>
</organism>
<dbReference type="PANTHER" id="PTHR12778:SF10">
    <property type="entry name" value="MAJOR FACILITATOR SUPERFAMILY DOMAIN-CONTAINING PROTEIN 3"/>
    <property type="match status" value="1"/>
</dbReference>
<reference evidence="7 8" key="1">
    <citation type="submission" date="2019-03" db="EMBL/GenBank/DDBJ databases">
        <title>Arenimonas daejeonensis sp. nov., isolated from compost.</title>
        <authorList>
            <person name="Jeon C.O."/>
        </authorList>
    </citation>
    <scope>NUCLEOTIDE SEQUENCE [LARGE SCALE GENOMIC DNA]</scope>
    <source>
        <strain evidence="7 8">R29</strain>
    </source>
</reference>
<dbReference type="OrthoDB" id="9787815at2"/>
<feature type="transmembrane region" description="Helical" evidence="6">
    <location>
        <begin position="213"/>
        <end position="232"/>
    </location>
</feature>
<dbReference type="Proteomes" id="UP000305760">
    <property type="component" value="Unassembled WGS sequence"/>
</dbReference>
<protein>
    <submittedName>
        <fullName evidence="7">MFS transporter</fullName>
    </submittedName>
</protein>
<feature type="transmembrane region" description="Helical" evidence="6">
    <location>
        <begin position="12"/>
        <end position="36"/>
    </location>
</feature>
<evidence type="ECO:0000256" key="3">
    <source>
        <dbReference type="ARBA" id="ARBA00022692"/>
    </source>
</evidence>
<dbReference type="SUPFAM" id="SSF103473">
    <property type="entry name" value="MFS general substrate transporter"/>
    <property type="match status" value="2"/>
</dbReference>
<feature type="transmembrane region" description="Helical" evidence="6">
    <location>
        <begin position="48"/>
        <end position="67"/>
    </location>
</feature>
<dbReference type="InterPro" id="IPR004752">
    <property type="entry name" value="AmpG_permease/AT-1"/>
</dbReference>
<dbReference type="EMBL" id="SMDR01000005">
    <property type="protein sequence ID" value="TNJ32788.1"/>
    <property type="molecule type" value="Genomic_DNA"/>
</dbReference>
<dbReference type="NCBIfam" id="TIGR00901">
    <property type="entry name" value="2A0125"/>
    <property type="match status" value="1"/>
</dbReference>
<feature type="transmembrane region" description="Helical" evidence="6">
    <location>
        <begin position="329"/>
        <end position="346"/>
    </location>
</feature>
<comment type="caution">
    <text evidence="7">The sequence shown here is derived from an EMBL/GenBank/DDBJ whole genome shotgun (WGS) entry which is preliminary data.</text>
</comment>
<feature type="transmembrane region" description="Helical" evidence="6">
    <location>
        <begin position="173"/>
        <end position="192"/>
    </location>
</feature>
<keyword evidence="4 6" id="KW-1133">Transmembrane helix</keyword>
<dbReference type="Gene3D" id="1.20.1250.20">
    <property type="entry name" value="MFS general substrate transporter like domains"/>
    <property type="match status" value="2"/>
</dbReference>
<keyword evidence="2" id="KW-0813">Transport</keyword>
<evidence type="ECO:0000256" key="6">
    <source>
        <dbReference type="SAM" id="Phobius"/>
    </source>
</evidence>
<name>A0A5C4RNY2_9GAMM</name>
<evidence type="ECO:0000256" key="2">
    <source>
        <dbReference type="ARBA" id="ARBA00022448"/>
    </source>
</evidence>
<keyword evidence="5 6" id="KW-0472">Membrane</keyword>
<dbReference type="PANTHER" id="PTHR12778">
    <property type="entry name" value="SOLUTE CARRIER FAMILY 33 ACETYL-COA TRANSPORTER -RELATED"/>
    <property type="match status" value="1"/>
</dbReference>
<feature type="transmembrane region" description="Helical" evidence="6">
    <location>
        <begin position="244"/>
        <end position="265"/>
    </location>
</feature>
<dbReference type="AlphaFoldDB" id="A0A5C4RNY2"/>
<dbReference type="InterPro" id="IPR036259">
    <property type="entry name" value="MFS_trans_sf"/>
</dbReference>
<gene>
    <name evidence="7" type="ORF">E1B00_15395</name>
</gene>
<evidence type="ECO:0000313" key="8">
    <source>
        <dbReference type="Proteomes" id="UP000305760"/>
    </source>
</evidence>
<sequence>MATRLGRWHRFLAVVVLGFASGLPLALVGGALQTWLTVEGLDLTTLGFLTLIGIPYTCKFLWAPLLDRFELPWLGRRRGWIVVTQLAIGGALLLMAEVPPISQLPFFALVAVAAAFLSASHDVVVDAYRTDVLLPAERGLGASLSVLGYRSAMVISGGIALVWAQQWGSWPQVYRVMAMVMGGCAVFSLLALPSVRSDIKPLATSATRELFGFAAMLAGVVAGYFIGGWLLQLAGFDLESTHPWLRLVFLVVRTGLAIALGLYLARRVGFDTLLKALTSYFASPGAWAFLGLIVLYKVGDAFAMSLGTAFLIRGVGFEQLEVGLANKSVGLLMTIAGALIGGAVMMRVRLRTALMAFGVLQLVSNLGFYALSVLGKGAWGVLMVPAFNLGIVALADPTPMDGLLLAAISIDNLSGGMGTAALVALLMGLCNLRFSATHFALLSAFASLGRVFIGPVAGVVADQFGWPQFFLVSLVVGAPSLFMVWWLRREIDTVDSRPGPVAA</sequence>
<feature type="transmembrane region" description="Helical" evidence="6">
    <location>
        <begin position="79"/>
        <end position="98"/>
    </location>
</feature>
<accession>A0A5C4RNY2</accession>
<dbReference type="GO" id="GO:0008521">
    <property type="term" value="F:acetyl-CoA transmembrane transporter activity"/>
    <property type="evidence" value="ECO:0007669"/>
    <property type="project" value="InterPro"/>
</dbReference>
<dbReference type="InterPro" id="IPR024371">
    <property type="entry name" value="AcetylCoA_trans_1-like"/>
</dbReference>
<feature type="transmembrane region" description="Helical" evidence="6">
    <location>
        <begin position="104"/>
        <end position="125"/>
    </location>
</feature>
<feature type="transmembrane region" description="Helical" evidence="6">
    <location>
        <begin position="146"/>
        <end position="167"/>
    </location>
</feature>
<feature type="transmembrane region" description="Helical" evidence="6">
    <location>
        <begin position="466"/>
        <end position="487"/>
    </location>
</feature>
<feature type="transmembrane region" description="Helical" evidence="6">
    <location>
        <begin position="415"/>
        <end position="432"/>
    </location>
</feature>
<evidence type="ECO:0000256" key="5">
    <source>
        <dbReference type="ARBA" id="ARBA00023136"/>
    </source>
</evidence>
<keyword evidence="8" id="KW-1185">Reference proteome</keyword>
<dbReference type="GO" id="GO:0016020">
    <property type="term" value="C:membrane"/>
    <property type="evidence" value="ECO:0007669"/>
    <property type="project" value="UniProtKB-SubCell"/>
</dbReference>
<evidence type="ECO:0000256" key="1">
    <source>
        <dbReference type="ARBA" id="ARBA00004141"/>
    </source>
</evidence>
<proteinExistence type="predicted"/>
<dbReference type="GO" id="GO:0035348">
    <property type="term" value="P:acetyl-CoA transmembrane transport"/>
    <property type="evidence" value="ECO:0007669"/>
    <property type="project" value="InterPro"/>
</dbReference>
<evidence type="ECO:0000313" key="7">
    <source>
        <dbReference type="EMBL" id="TNJ32788.1"/>
    </source>
</evidence>
<comment type="subcellular location">
    <subcellularLocation>
        <location evidence="1">Membrane</location>
        <topology evidence="1">Multi-pass membrane protein</topology>
    </subcellularLocation>
</comment>
<dbReference type="Pfam" id="PF13000">
    <property type="entry name" value="Acatn"/>
    <property type="match status" value="1"/>
</dbReference>
<keyword evidence="3 6" id="KW-0812">Transmembrane</keyword>
<feature type="transmembrane region" description="Helical" evidence="6">
    <location>
        <begin position="277"/>
        <end position="295"/>
    </location>
</feature>
<feature type="transmembrane region" description="Helical" evidence="6">
    <location>
        <begin position="439"/>
        <end position="460"/>
    </location>
</feature>